<dbReference type="PANTHER" id="PTHR43453:SF1">
    <property type="entry name" value="TRNA_RRNA METHYLTRANSFERASE SPOU TYPE DOMAIN-CONTAINING PROTEIN"/>
    <property type="match status" value="1"/>
</dbReference>
<dbReference type="Pfam" id="PF12105">
    <property type="entry name" value="SpoU_methylas_C"/>
    <property type="match status" value="1"/>
</dbReference>
<evidence type="ECO:0000313" key="11">
    <source>
        <dbReference type="Proteomes" id="UP000001916"/>
    </source>
</evidence>
<evidence type="ECO:0000259" key="8">
    <source>
        <dbReference type="Pfam" id="PF00588"/>
    </source>
</evidence>
<dbReference type="RefSeq" id="WP_013156629.1">
    <property type="nucleotide sequence ID" value="NC_014212.1"/>
</dbReference>
<gene>
    <name evidence="7" type="primary">trmH</name>
    <name evidence="10" type="ordered locus">Mesil_0074</name>
</gene>
<dbReference type="OrthoDB" id="9794400at2"/>
<feature type="domain" description="tRNA/rRNA methyltransferase SpoU type" evidence="8">
    <location>
        <begin position="20"/>
        <end position="167"/>
    </location>
</feature>
<feature type="binding site" evidence="7">
    <location>
        <begin position="127"/>
        <end position="131"/>
    </location>
    <ligand>
        <name>S-adenosyl-L-methionine</name>
        <dbReference type="ChEBI" id="CHEBI:59789"/>
    </ligand>
</feature>
<dbReference type="InterPro" id="IPR001537">
    <property type="entry name" value="SpoU_MeTrfase"/>
</dbReference>
<evidence type="ECO:0000256" key="5">
    <source>
        <dbReference type="ARBA" id="ARBA00022694"/>
    </source>
</evidence>
<dbReference type="HOGENOM" id="CLU_021322_4_2_0"/>
<keyword evidence="4 7" id="KW-0949">S-adenosyl-L-methionine</keyword>
<keyword evidence="11" id="KW-1185">Reference proteome</keyword>
<dbReference type="HAMAP" id="MF_02060">
    <property type="entry name" value="tRNA_methyltr_TrmH"/>
    <property type="match status" value="1"/>
</dbReference>
<dbReference type="GO" id="GO:0002938">
    <property type="term" value="P:tRNA guanine ribose methylation"/>
    <property type="evidence" value="ECO:0007669"/>
    <property type="project" value="UniProtKB-UniRule"/>
</dbReference>
<comment type="caution">
    <text evidence="7">Lacks conserved residue(s) required for the propagation of feature annotation.</text>
</comment>
<protein>
    <recommendedName>
        <fullName evidence="7">tRNA (guanosine(18)-2'-O)-methyltransferase</fullName>
        <ecNumber evidence="7">2.1.1.34</ecNumber>
    </recommendedName>
    <alternativeName>
        <fullName evidence="7">tRNA [Gm18] methyltransferase</fullName>
    </alternativeName>
</protein>
<evidence type="ECO:0000256" key="6">
    <source>
        <dbReference type="ARBA" id="ARBA00022884"/>
    </source>
</evidence>
<dbReference type="InterPro" id="IPR033671">
    <property type="entry name" value="TrmH"/>
</dbReference>
<organism evidence="10 11">
    <name type="scientific">Allomeiothermus silvanus (strain ATCC 700542 / DSM 9946 / NBRC 106475 / NCIMB 13440 / VI-R2)</name>
    <name type="common">Thermus silvanus</name>
    <dbReference type="NCBI Taxonomy" id="526227"/>
    <lineage>
        <taxon>Bacteria</taxon>
        <taxon>Thermotogati</taxon>
        <taxon>Deinococcota</taxon>
        <taxon>Deinococci</taxon>
        <taxon>Thermales</taxon>
        <taxon>Thermaceae</taxon>
        <taxon>Allomeiothermus</taxon>
    </lineage>
</organism>
<dbReference type="CDD" id="cd18092">
    <property type="entry name" value="SpoU-like_TrmH"/>
    <property type="match status" value="1"/>
</dbReference>
<sequence>MTPERWQKIQQVLARRQPDLTVLMERVHKWHNFSAVLRSCDAVGVLEAHLIPAAHGIPTEDQNPSRHTAATSGSAAKWVGLRTYPDTPSAFADLRSRGFVIYAAHFSHKAIDYREVDYTRPTCILLGTEKWGVTEEAATLADGHIVIPMMGMVQSLNVSVAAAVILFEAQRQRIQAGMYDRPRLEPALHQRLLFEWAYPDWAERCRKEGRDYPALSPEGEILWGDAKP</sequence>
<dbReference type="AlphaFoldDB" id="D7BGA0"/>
<dbReference type="Pfam" id="PF00588">
    <property type="entry name" value="SpoU_methylase"/>
    <property type="match status" value="1"/>
</dbReference>
<dbReference type="EC" id="2.1.1.34" evidence="7"/>
<comment type="catalytic activity">
    <reaction evidence="7">
        <text>guanosine(18) in tRNA + S-adenosyl-L-methionine = 2'-O-methylguanosine(18) in tRNA + S-adenosyl-L-homocysteine + H(+)</text>
        <dbReference type="Rhea" id="RHEA:20077"/>
        <dbReference type="Rhea" id="RHEA-COMP:10190"/>
        <dbReference type="Rhea" id="RHEA-COMP:10192"/>
        <dbReference type="ChEBI" id="CHEBI:15378"/>
        <dbReference type="ChEBI" id="CHEBI:57856"/>
        <dbReference type="ChEBI" id="CHEBI:59789"/>
        <dbReference type="ChEBI" id="CHEBI:74269"/>
        <dbReference type="ChEBI" id="CHEBI:74445"/>
        <dbReference type="EC" id="2.1.1.34"/>
    </reaction>
</comment>
<name>D7BGA0_ALLS1</name>
<feature type="binding site" evidence="7">
    <location>
        <position position="147"/>
    </location>
    <ligand>
        <name>S-adenosyl-L-methionine</name>
        <dbReference type="ChEBI" id="CHEBI:59789"/>
    </ligand>
</feature>
<keyword evidence="2 7" id="KW-0489">Methyltransferase</keyword>
<accession>D7BGA0</accession>
<dbReference type="InterPro" id="IPR029026">
    <property type="entry name" value="tRNA_m1G_MTases_N"/>
</dbReference>
<comment type="similarity">
    <text evidence="7">Belongs to the class IV-like SAM-binding methyltransferase superfamily. RNA methyltransferase TrmH family.</text>
</comment>
<dbReference type="eggNOG" id="COG0566">
    <property type="taxonomic scope" value="Bacteria"/>
</dbReference>
<proteinExistence type="inferred from homology"/>
<comment type="function">
    <text evidence="7">Catalyzes the 2'-O methylation of guanosine at position 18 in tRNA.</text>
</comment>
<evidence type="ECO:0000256" key="3">
    <source>
        <dbReference type="ARBA" id="ARBA00022679"/>
    </source>
</evidence>
<dbReference type="InterPro" id="IPR029028">
    <property type="entry name" value="Alpha/beta_knot_MTases"/>
</dbReference>
<feature type="binding site" evidence="7">
    <location>
        <position position="156"/>
    </location>
    <ligand>
        <name>S-adenosyl-L-methionine</name>
        <dbReference type="ChEBI" id="CHEBI:59789"/>
    </ligand>
</feature>
<keyword evidence="5 7" id="KW-0819">tRNA processing</keyword>
<dbReference type="GO" id="GO:0000049">
    <property type="term" value="F:tRNA binding"/>
    <property type="evidence" value="ECO:0007669"/>
    <property type="project" value="UniProtKB-UniRule"/>
</dbReference>
<dbReference type="Proteomes" id="UP000001916">
    <property type="component" value="Chromosome"/>
</dbReference>
<evidence type="ECO:0000256" key="7">
    <source>
        <dbReference type="HAMAP-Rule" id="MF_02060"/>
    </source>
</evidence>
<reference evidence="10 11" key="1">
    <citation type="journal article" date="2010" name="Stand. Genomic Sci.">
        <title>Complete genome sequence of Meiothermus silvanus type strain (VI-R2).</title>
        <authorList>
            <person name="Sikorski J."/>
            <person name="Tindall B.J."/>
            <person name="Lowry S."/>
            <person name="Lucas S."/>
            <person name="Nolan M."/>
            <person name="Copeland A."/>
            <person name="Glavina Del Rio T."/>
            <person name="Tice H."/>
            <person name="Cheng J.F."/>
            <person name="Han C."/>
            <person name="Pitluck S."/>
            <person name="Liolios K."/>
            <person name="Ivanova N."/>
            <person name="Mavromatis K."/>
            <person name="Mikhailova N."/>
            <person name="Pati A."/>
            <person name="Goodwin L."/>
            <person name="Chen A."/>
            <person name="Palaniappan K."/>
            <person name="Land M."/>
            <person name="Hauser L."/>
            <person name="Chang Y.J."/>
            <person name="Jeffries C.D."/>
            <person name="Rohde M."/>
            <person name="Goker M."/>
            <person name="Woyke T."/>
            <person name="Bristow J."/>
            <person name="Eisen J.A."/>
            <person name="Markowitz V."/>
            <person name="Hugenholtz P."/>
            <person name="Kyrpides N.C."/>
            <person name="Klenk H.P."/>
            <person name="Lapidus A."/>
        </authorList>
    </citation>
    <scope>NUCLEOTIDE SEQUENCE [LARGE SCALE GENOMIC DNA]</scope>
    <source>
        <strain evidence="11">ATCC 700542 / DSM 9946 / VI-R2</strain>
    </source>
</reference>
<dbReference type="NCBIfam" id="NF008295">
    <property type="entry name" value="PRK11081.1"/>
    <property type="match status" value="1"/>
</dbReference>
<dbReference type="KEGG" id="msv:Mesil_0074"/>
<evidence type="ECO:0000256" key="2">
    <source>
        <dbReference type="ARBA" id="ARBA00022603"/>
    </source>
</evidence>
<evidence type="ECO:0000313" key="10">
    <source>
        <dbReference type="EMBL" id="ADH62021.1"/>
    </source>
</evidence>
<dbReference type="Gene3D" id="3.40.1280.10">
    <property type="match status" value="1"/>
</dbReference>
<keyword evidence="6 7" id="KW-0694">RNA-binding</keyword>
<dbReference type="SUPFAM" id="SSF75217">
    <property type="entry name" value="alpha/beta knot"/>
    <property type="match status" value="1"/>
</dbReference>
<dbReference type="PANTHER" id="PTHR43453">
    <property type="entry name" value="RRNA METHYLASE-LIKE"/>
    <property type="match status" value="1"/>
</dbReference>
<keyword evidence="1 7" id="KW-0820">tRNA-binding</keyword>
<dbReference type="STRING" id="526227.Mesil_0074"/>
<evidence type="ECO:0000259" key="9">
    <source>
        <dbReference type="Pfam" id="PF12105"/>
    </source>
</evidence>
<evidence type="ECO:0000256" key="1">
    <source>
        <dbReference type="ARBA" id="ARBA00022555"/>
    </source>
</evidence>
<evidence type="ECO:0000256" key="4">
    <source>
        <dbReference type="ARBA" id="ARBA00022691"/>
    </source>
</evidence>
<feature type="domain" description="RNA methyltransferase SpoU/TrmH type C-terminal" evidence="9">
    <location>
        <begin position="171"/>
        <end position="222"/>
    </location>
</feature>
<keyword evidence="3 7" id="KW-0808">Transferase</keyword>
<dbReference type="InterPro" id="IPR022724">
    <property type="entry name" value="rRNA_MeTrfase_SpoU_C"/>
</dbReference>
<dbReference type="EMBL" id="CP002042">
    <property type="protein sequence ID" value="ADH62021.1"/>
    <property type="molecule type" value="Genomic_DNA"/>
</dbReference>
<dbReference type="GO" id="GO:0141100">
    <property type="term" value="F:tRNA (guanine(18)-2'-O)-methyltransferase activity"/>
    <property type="evidence" value="ECO:0007669"/>
    <property type="project" value="UniProtKB-UniRule"/>
</dbReference>